<comment type="caution">
    <text evidence="4">The sequence shown here is derived from an EMBL/GenBank/DDBJ whole genome shotgun (WGS) entry which is preliminary data.</text>
</comment>
<evidence type="ECO:0000256" key="3">
    <source>
        <dbReference type="ARBA" id="ARBA00022729"/>
    </source>
</evidence>
<comment type="similarity">
    <text evidence="1">Belongs to the bacterial solute-binding protein 1 family.</text>
</comment>
<dbReference type="PANTHER" id="PTHR30061:SF50">
    <property type="entry name" value="MALTOSE_MALTODEXTRIN-BINDING PERIPLASMIC PROTEIN"/>
    <property type="match status" value="1"/>
</dbReference>
<dbReference type="GO" id="GO:0055052">
    <property type="term" value="C:ATP-binding cassette (ABC) transporter complex, substrate-binding subunit-containing"/>
    <property type="evidence" value="ECO:0007669"/>
    <property type="project" value="TreeGrafter"/>
</dbReference>
<dbReference type="AlphaFoldDB" id="A0A923RN28"/>
<evidence type="ECO:0000256" key="2">
    <source>
        <dbReference type="ARBA" id="ARBA00022448"/>
    </source>
</evidence>
<proteinExistence type="inferred from homology"/>
<keyword evidence="3" id="KW-0732">Signal</keyword>
<dbReference type="Pfam" id="PF01547">
    <property type="entry name" value="SBP_bac_1"/>
    <property type="match status" value="1"/>
</dbReference>
<accession>A0A923RN28</accession>
<organism evidence="4 5">
    <name type="scientific">Anaerosacchariphilus hominis</name>
    <dbReference type="NCBI Taxonomy" id="2763017"/>
    <lineage>
        <taxon>Bacteria</taxon>
        <taxon>Bacillati</taxon>
        <taxon>Bacillota</taxon>
        <taxon>Clostridia</taxon>
        <taxon>Lachnospirales</taxon>
        <taxon>Lachnospiraceae</taxon>
        <taxon>Anaerosacchariphilus</taxon>
    </lineage>
</organism>
<dbReference type="PANTHER" id="PTHR30061">
    <property type="entry name" value="MALTOSE-BINDING PERIPLASMIC PROTEIN"/>
    <property type="match status" value="1"/>
</dbReference>
<protein>
    <submittedName>
        <fullName evidence="4">Extracellular solute-binding protein</fullName>
    </submittedName>
</protein>
<dbReference type="GO" id="GO:1901982">
    <property type="term" value="F:maltose binding"/>
    <property type="evidence" value="ECO:0007669"/>
    <property type="project" value="TreeGrafter"/>
</dbReference>
<dbReference type="GO" id="GO:0042956">
    <property type="term" value="P:maltodextrin transmembrane transport"/>
    <property type="evidence" value="ECO:0007669"/>
    <property type="project" value="TreeGrafter"/>
</dbReference>
<dbReference type="Gene3D" id="3.40.190.10">
    <property type="entry name" value="Periplasmic binding protein-like II"/>
    <property type="match status" value="2"/>
</dbReference>
<evidence type="ECO:0000313" key="5">
    <source>
        <dbReference type="Proteomes" id="UP000649345"/>
    </source>
</evidence>
<dbReference type="SUPFAM" id="SSF53850">
    <property type="entry name" value="Periplasmic binding protein-like II"/>
    <property type="match status" value="1"/>
</dbReference>
<dbReference type="GO" id="GO:0015768">
    <property type="term" value="P:maltose transport"/>
    <property type="evidence" value="ECO:0007669"/>
    <property type="project" value="TreeGrafter"/>
</dbReference>
<dbReference type="InterPro" id="IPR006059">
    <property type="entry name" value="SBP"/>
</dbReference>
<keyword evidence="2" id="KW-0813">Transport</keyword>
<evidence type="ECO:0000256" key="1">
    <source>
        <dbReference type="ARBA" id="ARBA00008520"/>
    </source>
</evidence>
<dbReference type="RefSeq" id="WP_186873868.1">
    <property type="nucleotide sequence ID" value="NZ_JACOOR010000009.1"/>
</dbReference>
<reference evidence="4" key="1">
    <citation type="submission" date="2020-08" db="EMBL/GenBank/DDBJ databases">
        <title>Genome public.</title>
        <authorList>
            <person name="Liu C."/>
            <person name="Sun Q."/>
        </authorList>
    </citation>
    <scope>NUCLEOTIDE SEQUENCE</scope>
    <source>
        <strain evidence="4">NSJ-68</strain>
    </source>
</reference>
<evidence type="ECO:0000313" key="4">
    <source>
        <dbReference type="EMBL" id="MBC5660923.1"/>
    </source>
</evidence>
<gene>
    <name evidence="4" type="ORF">H8S44_14265</name>
</gene>
<dbReference type="EMBL" id="JACOOR010000009">
    <property type="protein sequence ID" value="MBC5660923.1"/>
    <property type="molecule type" value="Genomic_DNA"/>
</dbReference>
<dbReference type="Proteomes" id="UP000649345">
    <property type="component" value="Unassembled WGS sequence"/>
</dbReference>
<keyword evidence="5" id="KW-1185">Reference proteome</keyword>
<name>A0A923RN28_9FIRM</name>
<sequence length="425" mass="47496">MRHTIYRRAIAILVVLLVFAQMGQVAFSYHRKQQEAAAAGQETERKKLTLWYTDEKLNAYLVEAAAAFEEEYGAEVTLQLVTAVDYIEHINTASISDLGGPDLFITSSELLGKARLAGLTVENDSFTAGELKKDFPQKAIDAATCGGKLMAYPFYFETCFLLYNTNYVDSAPDTIDEILDYADNYEATEETQNVENIFKWNVADIFSNFFFISNYVNLGGETGDDPAQVQLDAQEVKDCLAYYQSLNAFFAIDADEVTTDSVLQEFIDGKTVYTIAKTDAIAKLDAAVAEQGGEGFYGIAEVPDLTGDLATKGLSVTNSVVVNAYSKERELSKEFARYLTCERVQDLYPMSDKMPVCLNVDYENSQMPVLLDQYENSVEVPKLTDLSNYWIEMEIAFANIWKGNDVNTEVDAVTQKVMQQLQTQE</sequence>